<keyword evidence="1" id="KW-0812">Transmembrane</keyword>
<evidence type="ECO:0000256" key="1">
    <source>
        <dbReference type="SAM" id="Phobius"/>
    </source>
</evidence>
<reference evidence="2" key="1">
    <citation type="submission" date="2018-02" db="EMBL/GenBank/DDBJ databases">
        <title>Rhizophora mucronata_Transcriptome.</title>
        <authorList>
            <person name="Meera S.P."/>
            <person name="Sreeshan A."/>
            <person name="Augustine A."/>
        </authorList>
    </citation>
    <scope>NUCLEOTIDE SEQUENCE</scope>
    <source>
        <tissue evidence="2">Leaf</tissue>
    </source>
</reference>
<proteinExistence type="predicted"/>
<name>A0A2P2PHI2_RHIMU</name>
<feature type="transmembrane region" description="Helical" evidence="1">
    <location>
        <begin position="12"/>
        <end position="29"/>
    </location>
</feature>
<dbReference type="AlphaFoldDB" id="A0A2P2PHI2"/>
<keyword evidence="1" id="KW-1133">Transmembrane helix</keyword>
<dbReference type="EMBL" id="GGEC01073645">
    <property type="protein sequence ID" value="MBX54129.1"/>
    <property type="molecule type" value="Transcribed_RNA"/>
</dbReference>
<organism evidence="2">
    <name type="scientific">Rhizophora mucronata</name>
    <name type="common">Asiatic mangrove</name>
    <dbReference type="NCBI Taxonomy" id="61149"/>
    <lineage>
        <taxon>Eukaryota</taxon>
        <taxon>Viridiplantae</taxon>
        <taxon>Streptophyta</taxon>
        <taxon>Embryophyta</taxon>
        <taxon>Tracheophyta</taxon>
        <taxon>Spermatophyta</taxon>
        <taxon>Magnoliopsida</taxon>
        <taxon>eudicotyledons</taxon>
        <taxon>Gunneridae</taxon>
        <taxon>Pentapetalae</taxon>
        <taxon>rosids</taxon>
        <taxon>fabids</taxon>
        <taxon>Malpighiales</taxon>
        <taxon>Rhizophoraceae</taxon>
        <taxon>Rhizophora</taxon>
    </lineage>
</organism>
<accession>A0A2P2PHI2</accession>
<protein>
    <submittedName>
        <fullName evidence="2">Uncharacterized protein</fullName>
    </submittedName>
</protein>
<evidence type="ECO:0000313" key="2">
    <source>
        <dbReference type="EMBL" id="MBX54129.1"/>
    </source>
</evidence>
<keyword evidence="1" id="KW-0472">Membrane</keyword>
<sequence length="45" mass="5629">MLITKSHMHLDFHFVTFYFSFVFFLQKGTKKICYSKKSYELFYIY</sequence>